<dbReference type="Pfam" id="PF14839">
    <property type="entry name" value="DOR"/>
    <property type="match status" value="1"/>
</dbReference>
<feature type="region of interest" description="Disordered" evidence="11">
    <location>
        <begin position="285"/>
        <end position="309"/>
    </location>
</feature>
<dbReference type="GO" id="GO:0045893">
    <property type="term" value="P:positive regulation of DNA-templated transcription"/>
    <property type="evidence" value="ECO:0007669"/>
    <property type="project" value="TreeGrafter"/>
</dbReference>
<dbReference type="PANTHER" id="PTHR31671:SF4">
    <property type="entry name" value="SI:CH211-260E23.9"/>
    <property type="match status" value="1"/>
</dbReference>
<sequence length="383" mass="43464">MVVCFGHSIFWDGSCYVERLTKNVLRTHTKDFQQTQCCYTVQLTYIWRKGDGVLRLDTKTVALMFFPWNESKPGSQIVDSVALNSVLSATCIIVFSKLDIAPSSSSPHRYVTAQAARVSERAQWRQLLIQSRGEVSRQVLCGCTSSGPPQGGAVCTFNLIKTQAERKCGWGGWGLRSTQYPFKDSADRTFKTNSFIIVINLLAFVHSTECSTGIKMIGKILSHLLWNTGEDFEAIDDTFEELMEFEEGEWIIVNLPEIGQLSAPEVDPLENLLIEHPSMSVYQMRCRTSGAEEEEEQGSDEDEEDTSRPVAVRQHISWRLAAWGIPLPCKIQLLAVQRARTPAERKKLSRGSLHRQNIAKLRFSPAEKRFGYFKQPCQRFYNY</sequence>
<keyword evidence="9" id="KW-0968">Cytoplasmic vesicle</keyword>
<gene>
    <name evidence="12" type="primary">si:ch211-260e23.9</name>
</gene>
<name>A0A8D3AQY2_SCOMX</name>
<evidence type="ECO:0000256" key="7">
    <source>
        <dbReference type="ARBA" id="ARBA00023163"/>
    </source>
</evidence>
<keyword evidence="5" id="KW-0805">Transcription regulation</keyword>
<dbReference type="GO" id="GO:0005829">
    <property type="term" value="C:cytosol"/>
    <property type="evidence" value="ECO:0007669"/>
    <property type="project" value="UniProtKB-SubCell"/>
</dbReference>
<dbReference type="PANTHER" id="PTHR31671">
    <property type="entry name" value="DIABETES AND OBESITY REGULATED, ISOFORM G"/>
    <property type="match status" value="1"/>
</dbReference>
<dbReference type="AlphaFoldDB" id="A0A8D3AQY2"/>
<feature type="compositionally biased region" description="Acidic residues" evidence="11">
    <location>
        <begin position="291"/>
        <end position="305"/>
    </location>
</feature>
<evidence type="ECO:0008006" key="14">
    <source>
        <dbReference type="Google" id="ProtNLM"/>
    </source>
</evidence>
<evidence type="ECO:0000256" key="9">
    <source>
        <dbReference type="ARBA" id="ARBA00023329"/>
    </source>
</evidence>
<dbReference type="GO" id="GO:0005776">
    <property type="term" value="C:autophagosome"/>
    <property type="evidence" value="ECO:0007669"/>
    <property type="project" value="UniProtKB-SubCell"/>
</dbReference>
<dbReference type="GO" id="GO:0000045">
    <property type="term" value="P:autophagosome assembly"/>
    <property type="evidence" value="ECO:0007669"/>
    <property type="project" value="TreeGrafter"/>
</dbReference>
<keyword evidence="4" id="KW-0072">Autophagy</keyword>
<evidence type="ECO:0000313" key="13">
    <source>
        <dbReference type="Proteomes" id="UP000694558"/>
    </source>
</evidence>
<keyword evidence="7" id="KW-0804">Transcription</keyword>
<evidence type="ECO:0000256" key="4">
    <source>
        <dbReference type="ARBA" id="ARBA00023006"/>
    </source>
</evidence>
<evidence type="ECO:0000256" key="3">
    <source>
        <dbReference type="ARBA" id="ARBA00022490"/>
    </source>
</evidence>
<dbReference type="GeneTree" id="ENSGT00530000063829"/>
<protein>
    <recommendedName>
        <fullName evidence="14">Tumor protein p53-inducible nuclear protein 2</fullName>
    </recommendedName>
</protein>
<evidence type="ECO:0000256" key="1">
    <source>
        <dbReference type="ARBA" id="ARBA00004419"/>
    </source>
</evidence>
<reference evidence="12" key="1">
    <citation type="submission" date="2023-05" db="EMBL/GenBank/DDBJ databases">
        <title>High-quality long-read genome of Scophthalmus maximus.</title>
        <authorList>
            <person name="Lien S."/>
            <person name="Martinez P."/>
        </authorList>
    </citation>
    <scope>NUCLEOTIDE SEQUENCE [LARGE SCALE GENOMIC DNA]</scope>
</reference>
<keyword evidence="3" id="KW-0963">Cytoplasm</keyword>
<evidence type="ECO:0000256" key="6">
    <source>
        <dbReference type="ARBA" id="ARBA00023159"/>
    </source>
</evidence>
<evidence type="ECO:0000256" key="11">
    <source>
        <dbReference type="SAM" id="MobiDB-lite"/>
    </source>
</evidence>
<keyword evidence="8" id="KW-0539">Nucleus</keyword>
<dbReference type="GO" id="GO:0016604">
    <property type="term" value="C:nuclear body"/>
    <property type="evidence" value="ECO:0007669"/>
    <property type="project" value="UniProtKB-SubCell"/>
</dbReference>
<dbReference type="InterPro" id="IPR029431">
    <property type="entry name" value="TP53INP"/>
</dbReference>
<dbReference type="GO" id="GO:0031410">
    <property type="term" value="C:cytoplasmic vesicle"/>
    <property type="evidence" value="ECO:0007669"/>
    <property type="project" value="UniProtKB-KW"/>
</dbReference>
<dbReference type="Ensembl" id="ENSSMAT00000022346.2">
    <property type="protein sequence ID" value="ENSSMAP00000022088.1"/>
    <property type="gene ID" value="ENSSMAG00000013524.2"/>
</dbReference>
<accession>A0A8D3AQY2</accession>
<reference evidence="12" key="2">
    <citation type="submission" date="2025-08" db="UniProtKB">
        <authorList>
            <consortium name="Ensembl"/>
        </authorList>
    </citation>
    <scope>IDENTIFICATION</scope>
</reference>
<comment type="subcellular location">
    <subcellularLocation>
        <location evidence="2">Cytoplasm</location>
        <location evidence="2">Cytosol</location>
    </subcellularLocation>
    <subcellularLocation>
        <location evidence="1">Cytoplasmic vesicle</location>
        <location evidence="1">Autophagosome</location>
    </subcellularLocation>
    <subcellularLocation>
        <location evidence="10">Nucleus</location>
        <location evidence="10">Nuclear body</location>
    </subcellularLocation>
</comment>
<evidence type="ECO:0000256" key="10">
    <source>
        <dbReference type="ARBA" id="ARBA00034306"/>
    </source>
</evidence>
<dbReference type="Proteomes" id="UP000694558">
    <property type="component" value="Chromosome 5"/>
</dbReference>
<evidence type="ECO:0000256" key="5">
    <source>
        <dbReference type="ARBA" id="ARBA00023015"/>
    </source>
</evidence>
<evidence type="ECO:0000256" key="2">
    <source>
        <dbReference type="ARBA" id="ARBA00004514"/>
    </source>
</evidence>
<keyword evidence="6" id="KW-0010">Activator</keyword>
<evidence type="ECO:0000256" key="8">
    <source>
        <dbReference type="ARBA" id="ARBA00023242"/>
    </source>
</evidence>
<organism evidence="12 13">
    <name type="scientific">Scophthalmus maximus</name>
    <name type="common">Turbot</name>
    <name type="synonym">Psetta maxima</name>
    <dbReference type="NCBI Taxonomy" id="52904"/>
    <lineage>
        <taxon>Eukaryota</taxon>
        <taxon>Metazoa</taxon>
        <taxon>Chordata</taxon>
        <taxon>Craniata</taxon>
        <taxon>Vertebrata</taxon>
        <taxon>Euteleostomi</taxon>
        <taxon>Actinopterygii</taxon>
        <taxon>Neopterygii</taxon>
        <taxon>Teleostei</taxon>
        <taxon>Neoteleostei</taxon>
        <taxon>Acanthomorphata</taxon>
        <taxon>Carangaria</taxon>
        <taxon>Pleuronectiformes</taxon>
        <taxon>Pleuronectoidei</taxon>
        <taxon>Scophthalmidae</taxon>
        <taxon>Scophthalmus</taxon>
    </lineage>
</organism>
<proteinExistence type="predicted"/>
<evidence type="ECO:0000313" key="12">
    <source>
        <dbReference type="Ensembl" id="ENSSMAP00000022088.1"/>
    </source>
</evidence>